<dbReference type="GO" id="GO:0042956">
    <property type="term" value="P:maltodextrin transmembrane transport"/>
    <property type="evidence" value="ECO:0007669"/>
    <property type="project" value="TreeGrafter"/>
</dbReference>
<feature type="transmembrane region" description="Helical" evidence="9">
    <location>
        <begin position="38"/>
        <end position="67"/>
    </location>
</feature>
<evidence type="ECO:0000256" key="1">
    <source>
        <dbReference type="ARBA" id="ARBA00004651"/>
    </source>
</evidence>
<keyword evidence="8 9" id="KW-0472">Membrane</keyword>
<dbReference type="RefSeq" id="WP_010925441.1">
    <property type="nucleotide sequence ID" value="NC_002771.1"/>
</dbReference>
<keyword evidence="6 9" id="KW-0812">Transmembrane</keyword>
<evidence type="ECO:0000256" key="6">
    <source>
        <dbReference type="ARBA" id="ARBA00022692"/>
    </source>
</evidence>
<dbReference type="PROSITE" id="PS50928">
    <property type="entry name" value="ABC_TM1"/>
    <property type="match status" value="1"/>
</dbReference>
<dbReference type="PIR" id="H90591">
    <property type="entry name" value="H90591"/>
</dbReference>
<evidence type="ECO:0000256" key="9">
    <source>
        <dbReference type="RuleBase" id="RU363032"/>
    </source>
</evidence>
<dbReference type="CDD" id="cd06261">
    <property type="entry name" value="TM_PBP2"/>
    <property type="match status" value="1"/>
</dbReference>
<evidence type="ECO:0000256" key="2">
    <source>
        <dbReference type="ARBA" id="ARBA00009047"/>
    </source>
</evidence>
<dbReference type="Proteomes" id="UP000000528">
    <property type="component" value="Chromosome"/>
</dbReference>
<keyword evidence="12" id="KW-1185">Reference proteome</keyword>
<feature type="transmembrane region" description="Helical" evidence="9">
    <location>
        <begin position="103"/>
        <end position="129"/>
    </location>
</feature>
<dbReference type="AlphaFoldDB" id="Q98PS9"/>
<feature type="transmembrane region" description="Helical" evidence="9">
    <location>
        <begin position="218"/>
        <end position="240"/>
    </location>
</feature>
<keyword evidence="4" id="KW-1003">Cell membrane</keyword>
<dbReference type="PANTHER" id="PTHR32243:SF50">
    <property type="entry name" value="MALTOSE_MALTODEXTRIN TRANSPORT SYSTEM PERMEASE PROTEIN MALG"/>
    <property type="match status" value="1"/>
</dbReference>
<sequence length="314" mass="35159">MKSYKSLIKTQKLNLNKLTKVKTKIHLSDAKQLTFSEIIYLFFNYILLIFWALIIIFPVITMIVASFNVFNPRYVSLSPKTFTFGWDNFSYLFTSERSLYVNWYINTVVISLITMAITVVFVALNGYAYSRFRFTGSKHSLSVIMLLQMVPATASLISLYIIVTLGKEIKIDPRFILVLIYAGGAIAGNTFIFKGYLDSISKELDDSAKIDGCGNWKLFYKILLPISKPMLSIIALWTFLIPFGDVILPRFTITDLRQTTLAVGLDSFISTDPKHINAGAYSAGALLAAIPPFILFMVSQKNIVGNLGEGSVKG</sequence>
<comment type="subcellular location">
    <subcellularLocation>
        <location evidence="1 9">Cell membrane</location>
        <topology evidence="1 9">Multi-pass membrane protein</topology>
    </subcellularLocation>
</comment>
<feature type="transmembrane region" description="Helical" evidence="9">
    <location>
        <begin position="175"/>
        <end position="197"/>
    </location>
</feature>
<keyword evidence="7 9" id="KW-1133">Transmembrane helix</keyword>
<dbReference type="InterPro" id="IPR050901">
    <property type="entry name" value="BP-dep_ABC_trans_perm"/>
</dbReference>
<dbReference type="Gene3D" id="1.10.3720.10">
    <property type="entry name" value="MetI-like"/>
    <property type="match status" value="1"/>
</dbReference>
<evidence type="ECO:0000313" key="11">
    <source>
        <dbReference type="EMBL" id="CAC13813.1"/>
    </source>
</evidence>
<dbReference type="PANTHER" id="PTHR32243">
    <property type="entry name" value="MALTOSE TRANSPORT SYSTEM PERMEASE-RELATED"/>
    <property type="match status" value="1"/>
</dbReference>
<gene>
    <name evidence="11" type="ordered locus">MYPU_6400</name>
</gene>
<dbReference type="eggNOG" id="COG3833">
    <property type="taxonomic scope" value="Bacteria"/>
</dbReference>
<name>Q98PS9_MYCPU</name>
<evidence type="ECO:0000256" key="7">
    <source>
        <dbReference type="ARBA" id="ARBA00022989"/>
    </source>
</evidence>
<evidence type="ECO:0000256" key="5">
    <source>
        <dbReference type="ARBA" id="ARBA00022597"/>
    </source>
</evidence>
<dbReference type="HOGENOM" id="CLU_016047_1_2_14"/>
<evidence type="ECO:0000256" key="8">
    <source>
        <dbReference type="ARBA" id="ARBA00023136"/>
    </source>
</evidence>
<dbReference type="GO" id="GO:0015423">
    <property type="term" value="F:ABC-type maltose transporter activity"/>
    <property type="evidence" value="ECO:0007669"/>
    <property type="project" value="TreeGrafter"/>
</dbReference>
<feature type="transmembrane region" description="Helical" evidence="9">
    <location>
        <begin position="141"/>
        <end position="163"/>
    </location>
</feature>
<comment type="similarity">
    <text evidence="2">Belongs to the binding-protein-dependent transport system permease family. MalFG subfamily.</text>
</comment>
<keyword evidence="5" id="KW-0762">Sugar transport</keyword>
<feature type="domain" description="ABC transmembrane type-1" evidence="10">
    <location>
        <begin position="104"/>
        <end position="299"/>
    </location>
</feature>
<dbReference type="InterPro" id="IPR000515">
    <property type="entry name" value="MetI-like"/>
</dbReference>
<organism evidence="12">
    <name type="scientific">Mycoplasmopsis pulmonis (strain UAB CTIP)</name>
    <name type="common">Mycoplasma pulmonis</name>
    <dbReference type="NCBI Taxonomy" id="272635"/>
    <lineage>
        <taxon>Bacteria</taxon>
        <taxon>Bacillati</taxon>
        <taxon>Mycoplasmatota</taxon>
        <taxon>Mycoplasmoidales</taxon>
        <taxon>Metamycoplasmataceae</taxon>
        <taxon>Mycoplasmopsis</taxon>
    </lineage>
</organism>
<dbReference type="KEGG" id="mpu:MYPU_6400"/>
<dbReference type="GO" id="GO:0005886">
    <property type="term" value="C:plasma membrane"/>
    <property type="evidence" value="ECO:0007669"/>
    <property type="project" value="UniProtKB-SubCell"/>
</dbReference>
<evidence type="ECO:0000256" key="3">
    <source>
        <dbReference type="ARBA" id="ARBA00022448"/>
    </source>
</evidence>
<feature type="transmembrane region" description="Helical" evidence="9">
    <location>
        <begin position="278"/>
        <end position="298"/>
    </location>
</feature>
<evidence type="ECO:0000313" key="12">
    <source>
        <dbReference type="Proteomes" id="UP000000528"/>
    </source>
</evidence>
<dbReference type="STRING" id="272635.gene:17577247"/>
<dbReference type="SUPFAM" id="SSF161098">
    <property type="entry name" value="MetI-like"/>
    <property type="match status" value="1"/>
</dbReference>
<accession>Q98PS9</accession>
<reference evidence="11 12" key="1">
    <citation type="journal article" date="2001" name="Nucleic Acids Res.">
        <title>The complete genome sequence of the murine respiratory pathogen Mycoplasma pulmonis.</title>
        <authorList>
            <person name="Chambaud I."/>
            <person name="Heilig R."/>
            <person name="Ferris S."/>
            <person name="Barbe V."/>
            <person name="Samson D."/>
            <person name="Galisson F."/>
            <person name="Moszer I."/>
            <person name="Dybvig K."/>
            <person name="Wroblewski H."/>
            <person name="Viari A."/>
            <person name="Rocha E.P.C."/>
            <person name="Blanchard A."/>
        </authorList>
    </citation>
    <scope>NUCLEOTIDE SEQUENCE [LARGE SCALE GENOMIC DNA]</scope>
    <source>
        <strain evidence="11 12">UAB CTIP</strain>
    </source>
</reference>
<dbReference type="InterPro" id="IPR035906">
    <property type="entry name" value="MetI-like_sf"/>
</dbReference>
<dbReference type="EMBL" id="AL445565">
    <property type="protein sequence ID" value="CAC13813.1"/>
    <property type="molecule type" value="Genomic_DNA"/>
</dbReference>
<evidence type="ECO:0000256" key="4">
    <source>
        <dbReference type="ARBA" id="ARBA00022475"/>
    </source>
</evidence>
<dbReference type="Pfam" id="PF00528">
    <property type="entry name" value="BPD_transp_1"/>
    <property type="match status" value="1"/>
</dbReference>
<keyword evidence="3 9" id="KW-0813">Transport</keyword>
<proteinExistence type="inferred from homology"/>
<protein>
    <submittedName>
        <fullName evidence="11">MALTODEXTRIN ABC TRANSPORTER PERMEASE PROTEIN MALD</fullName>
    </submittedName>
</protein>
<dbReference type="BioCyc" id="MPUL272635:G1GT6-648-MONOMER"/>
<evidence type="ECO:0000259" key="10">
    <source>
        <dbReference type="PROSITE" id="PS50928"/>
    </source>
</evidence>